<evidence type="ECO:0000313" key="6">
    <source>
        <dbReference type="Proteomes" id="UP000564536"/>
    </source>
</evidence>
<reference evidence="5" key="2">
    <citation type="submission" date="2015-03" db="EMBL/GenBank/DDBJ databases">
        <authorList>
            <person name="Ferrari E."/>
            <person name="Walter M.C."/>
            <person name="Huptas C."/>
            <person name="Scherer S."/>
            <person name="Mueller-Herbst S."/>
        </authorList>
    </citation>
    <scope>NUCLEOTIDE SEQUENCE [LARGE SCALE GENOMIC DNA]</scope>
    <source>
        <strain evidence="5">LWP01</strain>
    </source>
</reference>
<dbReference type="Proteomes" id="UP000564536">
    <property type="component" value="Unassembled WGS sequence"/>
</dbReference>
<sequence>MYVADLVKNFNGEKLIEKITEMEIPHKTASFKKNELIVEEGKIDTHFYVVESGLISFSLTNSDKLPVITRFMNSNNWFGSSNFLLDSPFQFNVTALRDTKIRIYNRNDILRLFQTDSDGFWFLYFDGYNQVHERNALIEIAHHDPRRRLISALLYIANTVGIKTDDGISFPRGITQNHLALVSQVPRTRANVELQKLRELDIIRLKPKPTVILDILKLREQLEIHRTPRNNS</sequence>
<dbReference type="Gene3D" id="1.10.10.10">
    <property type="entry name" value="Winged helix-like DNA-binding domain superfamily/Winged helix DNA-binding domain"/>
    <property type="match status" value="1"/>
</dbReference>
<dbReference type="EMBL" id="JAARRL010000029">
    <property type="protein sequence ID" value="MBC1501760.1"/>
    <property type="molecule type" value="Genomic_DNA"/>
</dbReference>
<evidence type="ECO:0000259" key="2">
    <source>
        <dbReference type="PROSITE" id="PS50042"/>
    </source>
</evidence>
<accession>A0A1S7FWJ4</accession>
<gene>
    <name evidence="4" type="ORF">HB943_14225</name>
    <name evidence="3" type="ORF">UE46_12370</name>
</gene>
<dbReference type="CDD" id="cd00038">
    <property type="entry name" value="CAP_ED"/>
    <property type="match status" value="1"/>
</dbReference>
<evidence type="ECO:0000313" key="5">
    <source>
        <dbReference type="Proteomes" id="UP000223060"/>
    </source>
</evidence>
<dbReference type="Proteomes" id="UP000223060">
    <property type="component" value="Chromosome"/>
</dbReference>
<dbReference type="SUPFAM" id="SSF46785">
    <property type="entry name" value="Winged helix' DNA-binding domain"/>
    <property type="match status" value="1"/>
</dbReference>
<reference evidence="3" key="1">
    <citation type="submission" date="2015-03" db="EMBL/GenBank/DDBJ databases">
        <authorList>
            <person name="Murphy D."/>
        </authorList>
    </citation>
    <scope>NUCLEOTIDE SEQUENCE [LARGE SCALE GENOMIC DNA]</scope>
    <source>
        <strain evidence="3">WS 4560</strain>
    </source>
</reference>
<dbReference type="Pfam" id="PF00027">
    <property type="entry name" value="cNMP_binding"/>
    <property type="match status" value="1"/>
</dbReference>
<dbReference type="SUPFAM" id="SSF51206">
    <property type="entry name" value="cAMP-binding domain-like"/>
    <property type="match status" value="1"/>
</dbReference>
<dbReference type="InterPro" id="IPR036388">
    <property type="entry name" value="WH-like_DNA-bd_sf"/>
</dbReference>
<dbReference type="PROSITE" id="PS50042">
    <property type="entry name" value="CNMP_BINDING_3"/>
    <property type="match status" value="1"/>
</dbReference>
<protein>
    <submittedName>
        <fullName evidence="4">Crp/Fnr family transcriptional regulator</fullName>
    </submittedName>
</protein>
<keyword evidence="5" id="KW-1185">Reference proteome</keyword>
<evidence type="ECO:0000256" key="1">
    <source>
        <dbReference type="ARBA" id="ARBA00023159"/>
    </source>
</evidence>
<dbReference type="AlphaFoldDB" id="A0A1S7FWJ4"/>
<reference evidence="4 6" key="3">
    <citation type="submission" date="2020-03" db="EMBL/GenBank/DDBJ databases">
        <title>Soil Listeria distribution.</title>
        <authorList>
            <person name="Liao J."/>
            <person name="Wiedmann M."/>
        </authorList>
    </citation>
    <scope>NUCLEOTIDE SEQUENCE [LARGE SCALE GENOMIC DNA]</scope>
    <source>
        <strain evidence="4 6">FSL L7-1523</strain>
    </source>
</reference>
<dbReference type="InterPro" id="IPR036390">
    <property type="entry name" value="WH_DNA-bd_sf"/>
</dbReference>
<organism evidence="3 5">
    <name type="scientific">Listeria weihenstephanensis</name>
    <dbReference type="NCBI Taxonomy" id="1006155"/>
    <lineage>
        <taxon>Bacteria</taxon>
        <taxon>Bacillati</taxon>
        <taxon>Bacillota</taxon>
        <taxon>Bacilli</taxon>
        <taxon>Bacillales</taxon>
        <taxon>Listeriaceae</taxon>
        <taxon>Listeria</taxon>
    </lineage>
</organism>
<keyword evidence="1" id="KW-0010">Activator</keyword>
<proteinExistence type="predicted"/>
<evidence type="ECO:0000313" key="4">
    <source>
        <dbReference type="EMBL" id="MBC1501760.1"/>
    </source>
</evidence>
<dbReference type="KEGG" id="lwi:UE46_12370"/>
<dbReference type="SMART" id="SM00100">
    <property type="entry name" value="cNMP"/>
    <property type="match status" value="1"/>
</dbReference>
<dbReference type="InterPro" id="IPR018490">
    <property type="entry name" value="cNMP-bd_dom_sf"/>
</dbReference>
<evidence type="ECO:0000313" key="3">
    <source>
        <dbReference type="EMBL" id="AQY51750.1"/>
    </source>
</evidence>
<dbReference type="RefSeq" id="WP_036058783.1">
    <property type="nucleotide sequence ID" value="NZ_CP011102.1"/>
</dbReference>
<dbReference type="InterPro" id="IPR014710">
    <property type="entry name" value="RmlC-like_jellyroll"/>
</dbReference>
<dbReference type="Gene3D" id="2.60.120.10">
    <property type="entry name" value="Jelly Rolls"/>
    <property type="match status" value="1"/>
</dbReference>
<dbReference type="InterPro" id="IPR000595">
    <property type="entry name" value="cNMP-bd_dom"/>
</dbReference>
<name>A0A1S7FWJ4_9LIST</name>
<dbReference type="EMBL" id="CP011102">
    <property type="protein sequence ID" value="AQY51750.1"/>
    <property type="molecule type" value="Genomic_DNA"/>
</dbReference>
<feature type="domain" description="Cyclic nucleotide-binding" evidence="2">
    <location>
        <begin position="6"/>
        <end position="113"/>
    </location>
</feature>